<keyword evidence="3" id="KW-1185">Reference proteome</keyword>
<dbReference type="HOGENOM" id="CLU_046006_6_1_5"/>
<sequence length="130" mass="13629">MIDHIGFPVSDLARSRAFYDRALAPLGIELLMEVTEQMTGGHGAHLGYGRDGKPFFWIGSGRSAGAGTHVAFAASDRATVDAFHAAALAAGGRDNGAPGLRPEYHPGYYGAFVLDPDGNNIEAVHHGEPA</sequence>
<dbReference type="STRING" id="318586.Pden_0736"/>
<name>A1B004_PARDP</name>
<dbReference type="RefSeq" id="WP_011747081.1">
    <property type="nucleotide sequence ID" value="NC_008686.1"/>
</dbReference>
<dbReference type="KEGG" id="pde:Pden_0736"/>
<evidence type="ECO:0000313" key="2">
    <source>
        <dbReference type="EMBL" id="ABL68848.1"/>
    </source>
</evidence>
<dbReference type="Pfam" id="PF00903">
    <property type="entry name" value="Glyoxalase"/>
    <property type="match status" value="1"/>
</dbReference>
<dbReference type="PROSITE" id="PS51819">
    <property type="entry name" value="VOC"/>
    <property type="match status" value="1"/>
</dbReference>
<feature type="domain" description="VOC" evidence="1">
    <location>
        <begin position="1"/>
        <end position="126"/>
    </location>
</feature>
<dbReference type="GeneID" id="93451959"/>
<dbReference type="EnsemblBacteria" id="ABL68848">
    <property type="protein sequence ID" value="ABL68848"/>
    <property type="gene ID" value="Pden_0736"/>
</dbReference>
<dbReference type="InterPro" id="IPR029068">
    <property type="entry name" value="Glyas_Bleomycin-R_OHBP_Dase"/>
</dbReference>
<dbReference type="InterPro" id="IPR004360">
    <property type="entry name" value="Glyas_Fos-R_dOase_dom"/>
</dbReference>
<dbReference type="SUPFAM" id="SSF54593">
    <property type="entry name" value="Glyoxalase/Bleomycin resistance protein/Dihydroxybiphenyl dioxygenase"/>
    <property type="match status" value="1"/>
</dbReference>
<gene>
    <name evidence="2" type="ordered locus">Pden_0736</name>
</gene>
<dbReference type="Gene3D" id="3.10.180.10">
    <property type="entry name" value="2,3-Dihydroxybiphenyl 1,2-Dioxygenase, domain 1"/>
    <property type="match status" value="1"/>
</dbReference>
<dbReference type="CDD" id="cd07262">
    <property type="entry name" value="VOC_like"/>
    <property type="match status" value="1"/>
</dbReference>
<reference evidence="3" key="1">
    <citation type="submission" date="2006-12" db="EMBL/GenBank/DDBJ databases">
        <title>Complete sequence of chromosome 1 of Paracoccus denitrificans PD1222.</title>
        <authorList>
            <person name="Copeland A."/>
            <person name="Lucas S."/>
            <person name="Lapidus A."/>
            <person name="Barry K."/>
            <person name="Detter J.C."/>
            <person name="Glavina del Rio T."/>
            <person name="Hammon N."/>
            <person name="Israni S."/>
            <person name="Dalin E."/>
            <person name="Tice H."/>
            <person name="Pitluck S."/>
            <person name="Munk A.C."/>
            <person name="Brettin T."/>
            <person name="Bruce D."/>
            <person name="Han C."/>
            <person name="Tapia R."/>
            <person name="Gilna P."/>
            <person name="Schmutz J."/>
            <person name="Larimer F."/>
            <person name="Land M."/>
            <person name="Hauser L."/>
            <person name="Kyrpides N."/>
            <person name="Lykidis A."/>
            <person name="Spiro S."/>
            <person name="Richardson D.J."/>
            <person name="Moir J.W.B."/>
            <person name="Ferguson S.J."/>
            <person name="van Spanning R.J.M."/>
            <person name="Richardson P."/>
        </authorList>
    </citation>
    <scope>NUCLEOTIDE SEQUENCE [LARGE SCALE GENOMIC DNA]</scope>
    <source>
        <strain evidence="3">Pd 1222</strain>
    </source>
</reference>
<dbReference type="PANTHER" id="PTHR35006:SF2">
    <property type="entry name" value="GLYOXALASE FAMILY PROTEIN (AFU_ORTHOLOGUE AFUA_5G14830)"/>
    <property type="match status" value="1"/>
</dbReference>
<keyword evidence="2" id="KW-0560">Oxidoreductase</keyword>
<accession>A1B004</accession>
<keyword evidence="2" id="KW-0223">Dioxygenase</keyword>
<dbReference type="eggNOG" id="COG0346">
    <property type="taxonomic scope" value="Bacteria"/>
</dbReference>
<dbReference type="OrthoDB" id="9807407at2"/>
<proteinExistence type="predicted"/>
<protein>
    <submittedName>
        <fullName evidence="2">Glyoxalase/bleomycin resistance protein/dioxygenase</fullName>
    </submittedName>
</protein>
<dbReference type="GO" id="GO:0051213">
    <property type="term" value="F:dioxygenase activity"/>
    <property type="evidence" value="ECO:0007669"/>
    <property type="project" value="UniProtKB-KW"/>
</dbReference>
<dbReference type="EMBL" id="CP000489">
    <property type="protein sequence ID" value="ABL68848.1"/>
    <property type="molecule type" value="Genomic_DNA"/>
</dbReference>
<dbReference type="AlphaFoldDB" id="A1B004"/>
<dbReference type="Proteomes" id="UP000000361">
    <property type="component" value="Chromosome 1"/>
</dbReference>
<organism evidence="2 3">
    <name type="scientific">Paracoccus denitrificans (strain Pd 1222)</name>
    <dbReference type="NCBI Taxonomy" id="318586"/>
    <lineage>
        <taxon>Bacteria</taxon>
        <taxon>Pseudomonadati</taxon>
        <taxon>Pseudomonadota</taxon>
        <taxon>Alphaproteobacteria</taxon>
        <taxon>Rhodobacterales</taxon>
        <taxon>Paracoccaceae</taxon>
        <taxon>Paracoccus</taxon>
    </lineage>
</organism>
<evidence type="ECO:0000259" key="1">
    <source>
        <dbReference type="PROSITE" id="PS51819"/>
    </source>
</evidence>
<evidence type="ECO:0000313" key="3">
    <source>
        <dbReference type="Proteomes" id="UP000000361"/>
    </source>
</evidence>
<dbReference type="InterPro" id="IPR037523">
    <property type="entry name" value="VOC_core"/>
</dbReference>
<dbReference type="PANTHER" id="PTHR35006">
    <property type="entry name" value="GLYOXALASE FAMILY PROTEIN (AFU_ORTHOLOGUE AFUA_5G14830)"/>
    <property type="match status" value="1"/>
</dbReference>